<feature type="region of interest" description="Disordered" evidence="1">
    <location>
        <begin position="1"/>
        <end position="83"/>
    </location>
</feature>
<dbReference type="AlphaFoldDB" id="A0A4W5NA46"/>
<name>A0A4W5NA46_9TELE</name>
<sequence>MDPFSDAPDAQLEVGDSGGAAGNPSIDGQRTVGLENVRSRTTQGQVPVPHPWEERSMTMGGEDGAPDQPDHGTSDQPVDVQGSDSLVDSEVERWIYGTEAPSPPAAESDLLAEPQKKDMRLQEEVVHMGVKAYSKSLQGKNHHSDIGYIITDTDSLTSDQGLDLMERLGRRVNLHVTDLLHLSPVSLMRG</sequence>
<organism evidence="2 3">
    <name type="scientific">Hucho hucho</name>
    <name type="common">huchen</name>
    <dbReference type="NCBI Taxonomy" id="62062"/>
    <lineage>
        <taxon>Eukaryota</taxon>
        <taxon>Metazoa</taxon>
        <taxon>Chordata</taxon>
        <taxon>Craniata</taxon>
        <taxon>Vertebrata</taxon>
        <taxon>Euteleostomi</taxon>
        <taxon>Actinopterygii</taxon>
        <taxon>Neopterygii</taxon>
        <taxon>Teleostei</taxon>
        <taxon>Protacanthopterygii</taxon>
        <taxon>Salmoniformes</taxon>
        <taxon>Salmonidae</taxon>
        <taxon>Salmoninae</taxon>
        <taxon>Hucho</taxon>
    </lineage>
</organism>
<dbReference type="Proteomes" id="UP000314982">
    <property type="component" value="Unassembled WGS sequence"/>
</dbReference>
<reference evidence="2" key="3">
    <citation type="submission" date="2025-09" db="UniProtKB">
        <authorList>
            <consortium name="Ensembl"/>
        </authorList>
    </citation>
    <scope>IDENTIFICATION</scope>
</reference>
<keyword evidence="3" id="KW-1185">Reference proteome</keyword>
<evidence type="ECO:0000313" key="2">
    <source>
        <dbReference type="Ensembl" id="ENSHHUP00000046330.1"/>
    </source>
</evidence>
<evidence type="ECO:0000313" key="3">
    <source>
        <dbReference type="Proteomes" id="UP000314982"/>
    </source>
</evidence>
<accession>A0A4W5NA46</accession>
<dbReference type="Ensembl" id="ENSHHUT00000048037.1">
    <property type="protein sequence ID" value="ENSHHUP00000046330.1"/>
    <property type="gene ID" value="ENSHHUG00000028208.1"/>
</dbReference>
<dbReference type="Gene3D" id="3.30.70.2470">
    <property type="entry name" value="Protein-tyrosine phosphatase receptor IA-2 ectodomain"/>
    <property type="match status" value="1"/>
</dbReference>
<protein>
    <submittedName>
        <fullName evidence="2">Uncharacterized protein</fullName>
    </submittedName>
</protein>
<proteinExistence type="predicted"/>
<reference evidence="2" key="2">
    <citation type="submission" date="2025-08" db="UniProtKB">
        <authorList>
            <consortium name="Ensembl"/>
        </authorList>
    </citation>
    <scope>IDENTIFICATION</scope>
</reference>
<evidence type="ECO:0000256" key="1">
    <source>
        <dbReference type="SAM" id="MobiDB-lite"/>
    </source>
</evidence>
<dbReference type="InterPro" id="IPR038112">
    <property type="entry name" value="Receptor_IA-2_ectodomain_sf"/>
</dbReference>
<reference evidence="3" key="1">
    <citation type="submission" date="2018-06" db="EMBL/GenBank/DDBJ databases">
        <title>Genome assembly of Danube salmon.</title>
        <authorList>
            <person name="Macqueen D.J."/>
            <person name="Gundappa M.K."/>
        </authorList>
    </citation>
    <scope>NUCLEOTIDE SEQUENCE [LARGE SCALE GENOMIC DNA]</scope>
</reference>